<feature type="compositionally biased region" description="Polar residues" evidence="9">
    <location>
        <begin position="14"/>
        <end position="30"/>
    </location>
</feature>
<dbReference type="SUPFAM" id="SSF54001">
    <property type="entry name" value="Cysteine proteinases"/>
    <property type="match status" value="1"/>
</dbReference>
<dbReference type="InterPro" id="IPR013783">
    <property type="entry name" value="Ig-like_fold"/>
</dbReference>
<feature type="active site" evidence="7">
    <location>
        <position position="445"/>
    </location>
</feature>
<feature type="binding site" evidence="8">
    <location>
        <position position="485"/>
    </location>
    <ligand>
        <name>Ca(2+)</name>
        <dbReference type="ChEBI" id="CHEBI:29108"/>
    </ligand>
</feature>
<dbReference type="PANTHER" id="PTHR11590">
    <property type="entry name" value="PROTEIN-GLUTAMINE GAMMA-GLUTAMYLTRANSFERASE"/>
    <property type="match status" value="1"/>
</dbReference>
<dbReference type="Proteomes" id="UP000271974">
    <property type="component" value="Unassembled WGS sequence"/>
</dbReference>
<protein>
    <recommendedName>
        <fullName evidence="6">protein-glutamine gamma-glutamyltransferase</fullName>
        <ecNumber evidence="6">2.3.2.13</ecNumber>
    </recommendedName>
</protein>
<dbReference type="GO" id="GO:0046872">
    <property type="term" value="F:metal ion binding"/>
    <property type="evidence" value="ECO:0007669"/>
    <property type="project" value="UniProtKB-KW"/>
</dbReference>
<dbReference type="Pfam" id="PF00927">
    <property type="entry name" value="Transglut_C"/>
    <property type="match status" value="2"/>
</dbReference>
<dbReference type="AlphaFoldDB" id="A0A3S1HX70"/>
<evidence type="ECO:0000313" key="11">
    <source>
        <dbReference type="EMBL" id="RUS87946.1"/>
    </source>
</evidence>
<dbReference type="InterPro" id="IPR014756">
    <property type="entry name" value="Ig_E-set"/>
</dbReference>
<dbReference type="Pfam" id="PF00868">
    <property type="entry name" value="Transglut_N"/>
    <property type="match status" value="1"/>
</dbReference>
<evidence type="ECO:0000256" key="2">
    <source>
        <dbReference type="ARBA" id="ARBA00022679"/>
    </source>
</evidence>
<dbReference type="InterPro" id="IPR001102">
    <property type="entry name" value="Transglutaminase_N"/>
</dbReference>
<dbReference type="STRING" id="188477.A0A3S1HX70"/>
<evidence type="ECO:0000256" key="6">
    <source>
        <dbReference type="ARBA" id="ARBA00024222"/>
    </source>
</evidence>
<dbReference type="InterPro" id="IPR036238">
    <property type="entry name" value="Transglutaminase_C_sf"/>
</dbReference>
<keyword evidence="3 8" id="KW-0479">Metal-binding</keyword>
<feature type="region of interest" description="Disordered" evidence="9">
    <location>
        <begin position="1"/>
        <end position="87"/>
    </location>
</feature>
<feature type="binding site" evidence="8">
    <location>
        <position position="487"/>
    </location>
    <ligand>
        <name>Ca(2+)</name>
        <dbReference type="ChEBI" id="CHEBI:29108"/>
    </ligand>
</feature>
<evidence type="ECO:0000256" key="1">
    <source>
        <dbReference type="ARBA" id="ARBA00005968"/>
    </source>
</evidence>
<dbReference type="PROSITE" id="PS00547">
    <property type="entry name" value="TRANSGLUTAMINASES"/>
    <property type="match status" value="1"/>
</dbReference>
<feature type="binding site" evidence="8">
    <location>
        <position position="534"/>
    </location>
    <ligand>
        <name>Ca(2+)</name>
        <dbReference type="ChEBI" id="CHEBI:29108"/>
    </ligand>
</feature>
<dbReference type="InterPro" id="IPR036985">
    <property type="entry name" value="Transglutaminase-like_sf"/>
</dbReference>
<dbReference type="SUPFAM" id="SSF81296">
    <property type="entry name" value="E set domains"/>
    <property type="match status" value="1"/>
</dbReference>
<keyword evidence="4 8" id="KW-0106">Calcium</keyword>
<dbReference type="InterPro" id="IPR050779">
    <property type="entry name" value="Transglutaminase"/>
</dbReference>
<dbReference type="Gene3D" id="2.60.40.10">
    <property type="entry name" value="Immunoglobulins"/>
    <property type="match status" value="3"/>
</dbReference>
<feature type="binding site" evidence="8">
    <location>
        <position position="539"/>
    </location>
    <ligand>
        <name>Ca(2+)</name>
        <dbReference type="ChEBI" id="CHEBI:29108"/>
    </ligand>
</feature>
<proteinExistence type="inferred from homology"/>
<organism evidence="11 12">
    <name type="scientific">Elysia chlorotica</name>
    <name type="common">Eastern emerald elysia</name>
    <name type="synonym">Sea slug</name>
    <dbReference type="NCBI Taxonomy" id="188477"/>
    <lineage>
        <taxon>Eukaryota</taxon>
        <taxon>Metazoa</taxon>
        <taxon>Spiralia</taxon>
        <taxon>Lophotrochozoa</taxon>
        <taxon>Mollusca</taxon>
        <taxon>Gastropoda</taxon>
        <taxon>Heterobranchia</taxon>
        <taxon>Euthyneura</taxon>
        <taxon>Panpulmonata</taxon>
        <taxon>Sacoglossa</taxon>
        <taxon>Placobranchoidea</taxon>
        <taxon>Plakobranchidae</taxon>
        <taxon>Elysia</taxon>
    </lineage>
</organism>
<dbReference type="InterPro" id="IPR013808">
    <property type="entry name" value="Transglutaminase_AS"/>
</dbReference>
<evidence type="ECO:0000256" key="3">
    <source>
        <dbReference type="ARBA" id="ARBA00022723"/>
    </source>
</evidence>
<comment type="similarity">
    <text evidence="1">Belongs to the transglutaminase superfamily. Transglutaminase family.</text>
</comment>
<dbReference type="SUPFAM" id="SSF49309">
    <property type="entry name" value="Transglutaminase, two C-terminal domains"/>
    <property type="match status" value="2"/>
</dbReference>
<keyword evidence="12" id="KW-1185">Reference proteome</keyword>
<reference evidence="11 12" key="1">
    <citation type="submission" date="2019-01" db="EMBL/GenBank/DDBJ databases">
        <title>A draft genome assembly of the solar-powered sea slug Elysia chlorotica.</title>
        <authorList>
            <person name="Cai H."/>
            <person name="Li Q."/>
            <person name="Fang X."/>
            <person name="Li J."/>
            <person name="Curtis N.E."/>
            <person name="Altenburger A."/>
            <person name="Shibata T."/>
            <person name="Feng M."/>
            <person name="Maeda T."/>
            <person name="Schwartz J.A."/>
            <person name="Shigenobu S."/>
            <person name="Lundholm N."/>
            <person name="Nishiyama T."/>
            <person name="Yang H."/>
            <person name="Hasebe M."/>
            <person name="Li S."/>
            <person name="Pierce S.K."/>
            <person name="Wang J."/>
        </authorList>
    </citation>
    <scope>NUCLEOTIDE SEQUENCE [LARGE SCALE GENOMIC DNA]</scope>
    <source>
        <strain evidence="11">EC2010</strain>
        <tissue evidence="11">Whole organism of an adult</tissue>
    </source>
</reference>
<feature type="active site" evidence="7">
    <location>
        <position position="422"/>
    </location>
</feature>
<dbReference type="InterPro" id="IPR038765">
    <property type="entry name" value="Papain-like_cys_pep_sf"/>
</dbReference>
<accession>A0A3S1HX70</accession>
<sequence length="777" mass="87514">MPWSRFERNGGGFNPNTWGFNRPSSAPSSTGRRRTLQAGVDDQQEPPRSKPLLDGRPVRFYNYSGEGGSEERRLKEELSSPPAPDASTLTVESCDLNIRENSKAHNTWRYDISTDWKNPKLVVRRGQPFDIELKFNREYNPEKDDLKLVFEAGEKPNPTKGTLVEFVLSDKDTPKEWGAKIVSNKGHKLRISIFTPPTLFVGKWEFSVVVIKKAEKTVDVYTYEHDGHIYILFNAWCKDDSVYLDDEDLRREYCLNETGRIYCGSSRNITSRPWNYGQFETCILDCALYLLDLGELAWTSRGNPTQVVRKFSAVVNSNDQGGVLVGNWSGDYEGGKSPMSWTGSVGILEKYWEHKKPVKFGQCWVFSGVSTTVCRALGIPARSVTNFASAHDTDGSVTIDVVFNESGERDDYMTDDSIWNFHVWNEAWMSRPDLPKGFGGWQAFDATPQELSYGEYACGPVSVQAIKQGEISLSYDAPFVFAEVNADRMYWHPSTTGKLECVGCDQKTVGKFISTKLPNSWMRLDLTNTYKPEEGSAEERAAVLRANQQGSTRTDLYKLAENKDVTFTLKQDSENTWIGNDFDAFLHMRNDGKEPRTVSGRIAVSTMYYTGVVASKLKSEAFADIILQPGIEHIQKVKITNTEYDGKLKDCCMLDMSIWAVVKETNQHHTSKNDFRLRKPHLTVKAPEKVKAAAEFEVEVSFTNPLDSQLTRCSVTVDGLSKLLEFPQRNVGPKGTFMATLPITPKKLGHTDLIVSFNSVQLEDINGSHPIFIQGEV</sequence>
<evidence type="ECO:0000259" key="10">
    <source>
        <dbReference type="SMART" id="SM00460"/>
    </source>
</evidence>
<keyword evidence="2" id="KW-0808">Transferase</keyword>
<evidence type="ECO:0000313" key="12">
    <source>
        <dbReference type="Proteomes" id="UP000271974"/>
    </source>
</evidence>
<dbReference type="InterPro" id="IPR023608">
    <property type="entry name" value="Transglutaminase_animal"/>
</dbReference>
<keyword evidence="5" id="KW-0012">Acyltransferase</keyword>
<dbReference type="GO" id="GO:0003810">
    <property type="term" value="F:protein-glutamine gamma-glutamyltransferase activity"/>
    <property type="evidence" value="ECO:0007669"/>
    <property type="project" value="UniProtKB-EC"/>
</dbReference>
<dbReference type="FunFam" id="3.90.260.10:FF:000001">
    <property type="entry name" value="Protein-glutamine gamma-glutamyltransferase 2"/>
    <property type="match status" value="1"/>
</dbReference>
<dbReference type="EC" id="2.3.2.13" evidence="6"/>
<dbReference type="SMART" id="SM00460">
    <property type="entry name" value="TGc"/>
    <property type="match status" value="1"/>
</dbReference>
<dbReference type="InterPro" id="IPR002931">
    <property type="entry name" value="Transglutaminase-like"/>
</dbReference>
<gene>
    <name evidence="11" type="ORF">EGW08_004301</name>
</gene>
<name>A0A3S1HX70_ELYCH</name>
<dbReference type="Pfam" id="PF01841">
    <property type="entry name" value="Transglut_core"/>
    <property type="match status" value="1"/>
</dbReference>
<comment type="cofactor">
    <cofactor evidence="8">
        <name>Ca(2+)</name>
        <dbReference type="ChEBI" id="CHEBI:29108"/>
    </cofactor>
    <text evidence="8">Binds 1 Ca(2+) ion per subunit.</text>
</comment>
<evidence type="ECO:0000256" key="5">
    <source>
        <dbReference type="ARBA" id="ARBA00023315"/>
    </source>
</evidence>
<dbReference type="InterPro" id="IPR008958">
    <property type="entry name" value="Transglutaminase_C"/>
</dbReference>
<evidence type="ECO:0000256" key="8">
    <source>
        <dbReference type="PIRSR" id="PIRSR000459-2"/>
    </source>
</evidence>
<feature type="domain" description="Transglutaminase-like" evidence="10">
    <location>
        <begin position="355"/>
        <end position="448"/>
    </location>
</feature>
<dbReference type="EMBL" id="RQTK01000096">
    <property type="protein sequence ID" value="RUS87946.1"/>
    <property type="molecule type" value="Genomic_DNA"/>
</dbReference>
<evidence type="ECO:0000256" key="9">
    <source>
        <dbReference type="SAM" id="MobiDB-lite"/>
    </source>
</evidence>
<evidence type="ECO:0000256" key="4">
    <source>
        <dbReference type="ARBA" id="ARBA00022837"/>
    </source>
</evidence>
<dbReference type="OrthoDB" id="437511at2759"/>
<dbReference type="PIRSF" id="PIRSF000459">
    <property type="entry name" value="TGM_EBP42"/>
    <property type="match status" value="1"/>
</dbReference>
<dbReference type="PANTHER" id="PTHR11590:SF40">
    <property type="entry name" value="HEMOCYTE PROTEIN-GLUTAMINE GAMMA-GLUTAMYLTRANSFERASE-LIKE PROTEIN"/>
    <property type="match status" value="1"/>
</dbReference>
<dbReference type="Gene3D" id="3.90.260.10">
    <property type="entry name" value="Transglutaminase-like"/>
    <property type="match status" value="1"/>
</dbReference>
<comment type="caution">
    <text evidence="11">The sequence shown here is derived from an EMBL/GenBank/DDBJ whole genome shotgun (WGS) entry which is preliminary data.</text>
</comment>
<feature type="compositionally biased region" description="Basic and acidic residues" evidence="9">
    <location>
        <begin position="45"/>
        <end position="57"/>
    </location>
</feature>
<evidence type="ECO:0000256" key="7">
    <source>
        <dbReference type="PIRSR" id="PIRSR000459-1"/>
    </source>
</evidence>
<feature type="active site" evidence="7">
    <location>
        <position position="363"/>
    </location>
</feature>
<feature type="compositionally biased region" description="Basic and acidic residues" evidence="9">
    <location>
        <begin position="69"/>
        <end position="78"/>
    </location>
</feature>